<feature type="compositionally biased region" description="Basic and acidic residues" evidence="1">
    <location>
        <begin position="1"/>
        <end position="16"/>
    </location>
</feature>
<evidence type="ECO:0000313" key="2">
    <source>
        <dbReference type="EMBL" id="CEM08783.1"/>
    </source>
</evidence>
<reference evidence="2 3" key="1">
    <citation type="submission" date="2014-11" db="EMBL/GenBank/DDBJ databases">
        <authorList>
            <person name="Zhu J."/>
            <person name="Qi W."/>
            <person name="Song R."/>
        </authorList>
    </citation>
    <scope>NUCLEOTIDE SEQUENCE [LARGE SCALE GENOMIC DNA]</scope>
</reference>
<protein>
    <submittedName>
        <fullName evidence="2">Uncharacterized protein</fullName>
    </submittedName>
</protein>
<dbReference type="VEuPathDB" id="CryptoDB:Vbra_4202"/>
<proteinExistence type="predicted"/>
<keyword evidence="3" id="KW-1185">Reference proteome</keyword>
<gene>
    <name evidence="2" type="ORF">Vbra_4202</name>
</gene>
<name>A0A0G4F974_VITBC</name>
<feature type="region of interest" description="Disordered" evidence="1">
    <location>
        <begin position="1"/>
        <end position="26"/>
    </location>
</feature>
<dbReference type="Proteomes" id="UP000041254">
    <property type="component" value="Unassembled WGS sequence"/>
</dbReference>
<organism evidence="2 3">
    <name type="scientific">Vitrella brassicaformis (strain CCMP3155)</name>
    <dbReference type="NCBI Taxonomy" id="1169540"/>
    <lineage>
        <taxon>Eukaryota</taxon>
        <taxon>Sar</taxon>
        <taxon>Alveolata</taxon>
        <taxon>Colpodellida</taxon>
        <taxon>Vitrellaceae</taxon>
        <taxon>Vitrella</taxon>
    </lineage>
</organism>
<dbReference type="EMBL" id="CDMY01000386">
    <property type="protein sequence ID" value="CEM08783.1"/>
    <property type="molecule type" value="Genomic_DNA"/>
</dbReference>
<evidence type="ECO:0000313" key="3">
    <source>
        <dbReference type="Proteomes" id="UP000041254"/>
    </source>
</evidence>
<evidence type="ECO:0000256" key="1">
    <source>
        <dbReference type="SAM" id="MobiDB-lite"/>
    </source>
</evidence>
<dbReference type="InParanoid" id="A0A0G4F974"/>
<sequence>MISHKNKDSQTERLGRGEGYAEGGAASPHLIPVSHALPLGTVEISLQRISHRSFAMPPCHHPTDRLLTLQLCRAVERHQADLDEEQRNLKGEKDGIIDSIRSTKKQLKALIENAITDMDLEVILASKDGRTRLNHIFSRVAERFDKARAEVVKLWDQLKPLKTKGKQIRQLEACLTELSDVGEQQRSVVDRLHRRYSESVLPVKGQVTKNQNMITQIERHLRHLGMDGADVPDSLFGRAEQLSLKAENCKLSDDANQLRRDVDEVMEGPSQAKKRERLRQEFRRQTERRNALVDKLTQMRVQAVAKETVAAVETDAGDTSHDEAEDGQWDVNVLQSRCTLLLDACGVLEEKIRDSALASECTKLRVELIKRDAAIERLKSQWT</sequence>
<accession>A0A0G4F974</accession>
<dbReference type="AlphaFoldDB" id="A0A0G4F974"/>